<name>A0ABN7PQF7_TIMPD</name>
<dbReference type="PANTHER" id="PTHR47113:SF1">
    <property type="entry name" value="LD09343P"/>
    <property type="match status" value="1"/>
</dbReference>
<dbReference type="PROSITE" id="PS51221">
    <property type="entry name" value="TTL"/>
    <property type="match status" value="1"/>
</dbReference>
<evidence type="ECO:0000313" key="2">
    <source>
        <dbReference type="Proteomes" id="UP001153148"/>
    </source>
</evidence>
<dbReference type="Gene3D" id="3.30.470.20">
    <property type="entry name" value="ATP-grasp fold, B domain"/>
    <property type="match status" value="1"/>
</dbReference>
<comment type="caution">
    <text evidence="1">The sequence shown here is derived from an EMBL/GenBank/DDBJ whole genome shotgun (WGS) entry which is preliminary data.</text>
</comment>
<dbReference type="SUPFAM" id="SSF56059">
    <property type="entry name" value="Glutathione synthetase ATP-binding domain-like"/>
    <property type="match status" value="1"/>
</dbReference>
<dbReference type="EMBL" id="CAJPIN010084236">
    <property type="protein sequence ID" value="CAG2068204.1"/>
    <property type="molecule type" value="Genomic_DNA"/>
</dbReference>
<keyword evidence="2" id="KW-1185">Reference proteome</keyword>
<proteinExistence type="predicted"/>
<dbReference type="InterPro" id="IPR053317">
    <property type="entry name" value="Tubulin_polyglutamylase"/>
</dbReference>
<sequence length="101" mass="11823">KDPLNVWRQVEDAIRLICLKKESLLIESASHYKYNHNFFEMMRFDFVIDEDLNVFVMEANMSPNLSSAHFPPNRLLYEQTLFNLFALVGVGRRVLAESLQS</sequence>
<protein>
    <recommendedName>
        <fullName evidence="3">Tubulin-tyrosine ligase</fullName>
    </recommendedName>
</protein>
<dbReference type="Pfam" id="PF03133">
    <property type="entry name" value="TTL"/>
    <property type="match status" value="1"/>
</dbReference>
<dbReference type="PANTHER" id="PTHR47113">
    <property type="entry name" value="LD09343P"/>
    <property type="match status" value="1"/>
</dbReference>
<accession>A0ABN7PQF7</accession>
<reference evidence="1" key="1">
    <citation type="submission" date="2021-03" db="EMBL/GenBank/DDBJ databases">
        <authorList>
            <person name="Tran Van P."/>
        </authorList>
    </citation>
    <scope>NUCLEOTIDE SEQUENCE</scope>
</reference>
<evidence type="ECO:0008006" key="3">
    <source>
        <dbReference type="Google" id="ProtNLM"/>
    </source>
</evidence>
<organism evidence="1 2">
    <name type="scientific">Timema podura</name>
    <name type="common">Walking stick</name>
    <dbReference type="NCBI Taxonomy" id="61482"/>
    <lineage>
        <taxon>Eukaryota</taxon>
        <taxon>Metazoa</taxon>
        <taxon>Ecdysozoa</taxon>
        <taxon>Arthropoda</taxon>
        <taxon>Hexapoda</taxon>
        <taxon>Insecta</taxon>
        <taxon>Pterygota</taxon>
        <taxon>Neoptera</taxon>
        <taxon>Polyneoptera</taxon>
        <taxon>Phasmatodea</taxon>
        <taxon>Timematodea</taxon>
        <taxon>Timematoidea</taxon>
        <taxon>Timematidae</taxon>
        <taxon>Timema</taxon>
    </lineage>
</organism>
<evidence type="ECO:0000313" key="1">
    <source>
        <dbReference type="EMBL" id="CAG2068204.1"/>
    </source>
</evidence>
<dbReference type="Proteomes" id="UP001153148">
    <property type="component" value="Unassembled WGS sequence"/>
</dbReference>
<feature type="non-terminal residue" evidence="1">
    <location>
        <position position="101"/>
    </location>
</feature>
<feature type="non-terminal residue" evidence="1">
    <location>
        <position position="1"/>
    </location>
</feature>
<dbReference type="InterPro" id="IPR004344">
    <property type="entry name" value="TTL/TTLL_fam"/>
</dbReference>
<gene>
    <name evidence="1" type="ORF">TPAB3V08_LOCUS15147</name>
</gene>